<accession>G6EEN4</accession>
<protein>
    <submittedName>
        <fullName evidence="1">Uncharacterized protein</fullName>
    </submittedName>
</protein>
<dbReference type="AlphaFoldDB" id="G6EEN4"/>
<reference evidence="1 2" key="1">
    <citation type="journal article" date="2012" name="J. Bacteriol.">
        <title>Genome sequence of benzo(a)pyrene-degrading bacterium Novosphingobium pentaromativorans US6-1.</title>
        <authorList>
            <person name="Luo Y.R."/>
            <person name="Kang S.G."/>
            <person name="Kim S.J."/>
            <person name="Kim M.R."/>
            <person name="Li N."/>
            <person name="Lee J.H."/>
            <person name="Kwon K.K."/>
        </authorList>
    </citation>
    <scope>NUCLEOTIDE SEQUENCE [LARGE SCALE GENOMIC DNA]</scope>
    <source>
        <strain evidence="1 2">US6-1</strain>
    </source>
</reference>
<evidence type="ECO:0000313" key="2">
    <source>
        <dbReference type="Proteomes" id="UP000004030"/>
    </source>
</evidence>
<organism evidence="1 2">
    <name type="scientific">Novosphingobium pentaromativorans US6-1</name>
    <dbReference type="NCBI Taxonomy" id="1088721"/>
    <lineage>
        <taxon>Bacteria</taxon>
        <taxon>Pseudomonadati</taxon>
        <taxon>Pseudomonadota</taxon>
        <taxon>Alphaproteobacteria</taxon>
        <taxon>Sphingomonadales</taxon>
        <taxon>Sphingomonadaceae</taxon>
        <taxon>Novosphingobium</taxon>
    </lineage>
</organism>
<keyword evidence="2" id="KW-1185">Reference proteome</keyword>
<dbReference type="EMBL" id="AGFM01000040">
    <property type="protein sequence ID" value="EHJ60279.1"/>
    <property type="molecule type" value="Genomic_DNA"/>
</dbReference>
<comment type="caution">
    <text evidence="1">The sequence shown here is derived from an EMBL/GenBank/DDBJ whole genome shotgun (WGS) entry which is preliminary data.</text>
</comment>
<dbReference type="PATRIC" id="fig|1088721.3.peg.2771"/>
<evidence type="ECO:0000313" key="1">
    <source>
        <dbReference type="EMBL" id="EHJ60279.1"/>
    </source>
</evidence>
<gene>
    <name evidence="1" type="ORF">NSU_2805</name>
</gene>
<proteinExistence type="predicted"/>
<dbReference type="Proteomes" id="UP000004030">
    <property type="component" value="Unassembled WGS sequence"/>
</dbReference>
<sequence>MVHPAPDGLPDATGCIRTRNTAKAAPLAWTRCNSGWLSRPPIRRATSYMFTGTPACFAGRGHVLDADIA</sequence>
<name>G6EEN4_9SPHN</name>